<dbReference type="InterPro" id="IPR016067">
    <property type="entry name" value="S-AdoMet_deCO2ase_core"/>
</dbReference>
<comment type="PTM">
    <text evidence="10">Is synthesized initially as an inactive proenzyme. Formation of the active enzyme involves a self-maturation process in which the active site pyruvoyl group is generated from an internal serine residue via an autocatalytic post-translational modification. Two non-identical subunits are generated from the proenzyme in this reaction, and the pyruvate is formed at the N-terminus of the alpha chain, which is derived from the carboxyl end of the proenzyme. The post-translation cleavage follows an unusual pathway, termed non-hydrolytic serinolysis, in which the side chain hydroxyl group of the serine supplies its oxygen atom to form the C-terminus of the beta chain, while the remainder of the serine residue undergoes an oxidative deamination to produce ammonia and the pyruvoyl group blocking the N-terminus of the alpha chain.</text>
</comment>
<keyword evidence="7 10" id="KW-0456">Lyase</keyword>
<evidence type="ECO:0000256" key="7">
    <source>
        <dbReference type="ARBA" id="ARBA00023239"/>
    </source>
</evidence>
<dbReference type="SUPFAM" id="SSF56276">
    <property type="entry name" value="S-adenosylmethionine decarboxylase"/>
    <property type="match status" value="1"/>
</dbReference>
<comment type="subunit">
    <text evidence="10">Heterotetramer of two alpha and two beta chains arranged as a dimer of alpha/beta heterodimers.</text>
</comment>
<feature type="chain" id="PRO_5044940842" description="S-adenosylmethionine decarboxylase alpha chain" evidence="10">
    <location>
        <begin position="66"/>
        <end position="127"/>
    </location>
</feature>
<dbReference type="InterPro" id="IPR003826">
    <property type="entry name" value="AdoMetDC_fam_prok"/>
</dbReference>
<protein>
    <recommendedName>
        <fullName evidence="10">S-adenosylmethionine decarboxylase proenzyme</fullName>
        <shortName evidence="10">AdoMetDC</shortName>
        <shortName evidence="10">SAMDC</shortName>
        <ecNumber evidence="10">4.1.1.50</ecNumber>
    </recommendedName>
    <component>
        <recommendedName>
            <fullName evidence="10">S-adenosylmethionine decarboxylase beta chain</fullName>
        </recommendedName>
    </component>
    <component>
        <recommendedName>
            <fullName evidence="10">S-adenosylmethionine decarboxylase alpha chain</fullName>
        </recommendedName>
    </component>
</protein>
<proteinExistence type="inferred from homology"/>
<keyword evidence="12" id="KW-1185">Reference proteome</keyword>
<dbReference type="PANTHER" id="PTHR33866:SF2">
    <property type="entry name" value="S-ADENOSYLMETHIONINE DECARBOXYLASE PROENZYME"/>
    <property type="match status" value="1"/>
</dbReference>
<keyword evidence="8 10" id="KW-0704">Schiff base</keyword>
<feature type="modified residue" description="Pyruvic acid (Ser); by autocatalysis" evidence="10">
    <location>
        <position position="66"/>
    </location>
</feature>
<keyword evidence="9 10" id="KW-0670">Pyruvate</keyword>
<evidence type="ECO:0000256" key="4">
    <source>
        <dbReference type="ARBA" id="ARBA00023066"/>
    </source>
</evidence>
<evidence type="ECO:0000256" key="3">
    <source>
        <dbReference type="ARBA" id="ARBA00022813"/>
    </source>
</evidence>
<accession>A0ABV0BEK0</accession>
<feature type="active site" description="Proton acceptor; for processing activity" evidence="10">
    <location>
        <position position="71"/>
    </location>
</feature>
<comment type="catalytic activity">
    <reaction evidence="10">
        <text>S-adenosyl-L-methionine + H(+) = S-adenosyl 3-(methylsulfanyl)propylamine + CO2</text>
        <dbReference type="Rhea" id="RHEA:15981"/>
        <dbReference type="ChEBI" id="CHEBI:15378"/>
        <dbReference type="ChEBI" id="CHEBI:16526"/>
        <dbReference type="ChEBI" id="CHEBI:57443"/>
        <dbReference type="ChEBI" id="CHEBI:59789"/>
        <dbReference type="EC" id="4.1.1.50"/>
    </reaction>
</comment>
<keyword evidence="4 10" id="KW-0745">Spermidine biosynthesis</keyword>
<dbReference type="EC" id="4.1.1.50" evidence="10"/>
<organism evidence="11 12">
    <name type="scientific">Sphingomonas rustica</name>
    <dbReference type="NCBI Taxonomy" id="3103142"/>
    <lineage>
        <taxon>Bacteria</taxon>
        <taxon>Pseudomonadati</taxon>
        <taxon>Pseudomonadota</taxon>
        <taxon>Alphaproteobacteria</taxon>
        <taxon>Sphingomonadales</taxon>
        <taxon>Sphingomonadaceae</taxon>
        <taxon>Sphingomonas</taxon>
    </lineage>
</organism>
<keyword evidence="6 10" id="KW-0865">Zymogen</keyword>
<feature type="site" description="Cleavage (non-hydrolytic); by autolysis" evidence="10">
    <location>
        <begin position="65"/>
        <end position="66"/>
    </location>
</feature>
<dbReference type="RefSeq" id="WP_346248718.1">
    <property type="nucleotide sequence ID" value="NZ_JBDIZK010000016.1"/>
</dbReference>
<keyword evidence="3 10" id="KW-0068">Autocatalytic cleavage</keyword>
<dbReference type="Pfam" id="PF02675">
    <property type="entry name" value="AdoMet_dc"/>
    <property type="match status" value="1"/>
</dbReference>
<keyword evidence="5 10" id="KW-0620">Polyamine biosynthesis</keyword>
<evidence type="ECO:0000256" key="8">
    <source>
        <dbReference type="ARBA" id="ARBA00023270"/>
    </source>
</evidence>
<dbReference type="GO" id="GO:0004014">
    <property type="term" value="F:adenosylmethionine decarboxylase activity"/>
    <property type="evidence" value="ECO:0007669"/>
    <property type="project" value="UniProtKB-EC"/>
</dbReference>
<dbReference type="Gene3D" id="3.30.160.750">
    <property type="match status" value="1"/>
</dbReference>
<dbReference type="InterPro" id="IPR017716">
    <property type="entry name" value="S-AdoMet_deCOase_pro-enz"/>
</dbReference>
<evidence type="ECO:0000256" key="9">
    <source>
        <dbReference type="ARBA" id="ARBA00023317"/>
    </source>
</evidence>
<feature type="active site" description="Proton donor; for catalytic activity" evidence="10">
    <location>
        <position position="86"/>
    </location>
</feature>
<evidence type="ECO:0000313" key="12">
    <source>
        <dbReference type="Proteomes" id="UP001427805"/>
    </source>
</evidence>
<dbReference type="InterPro" id="IPR042286">
    <property type="entry name" value="AdoMetDC_C"/>
</dbReference>
<comment type="cofactor">
    <cofactor evidence="10">
        <name>pyruvate</name>
        <dbReference type="ChEBI" id="CHEBI:15361"/>
    </cofactor>
    <text evidence="10">Binds 1 pyruvoyl group covalently per subunit.</text>
</comment>
<dbReference type="Proteomes" id="UP001427805">
    <property type="component" value="Unassembled WGS sequence"/>
</dbReference>
<name>A0ABV0BEK0_9SPHN</name>
<evidence type="ECO:0000256" key="10">
    <source>
        <dbReference type="HAMAP-Rule" id="MF_00464"/>
    </source>
</evidence>
<evidence type="ECO:0000313" key="11">
    <source>
        <dbReference type="EMBL" id="MEN3749670.1"/>
    </source>
</evidence>
<sequence>MSPPLSYQGIHLIADLHGGHGLDDAELVARCLADAAVAAGATLIETRLHHFGPGMGVTGVALLAESHISIHSWPEHGYAAVDIFMCGVANDPDAALALIADTLGARIENRVALRRGYGALEPGLIDR</sequence>
<comment type="function">
    <text evidence="10">Catalyzes the decarboxylation of S-adenosylmethionine to S-adenosylmethioninamine (dcAdoMet), the propylamine donor required for the synthesis of the polyamines spermine and spermidine from the diamine putrescine.</text>
</comment>
<evidence type="ECO:0000256" key="2">
    <source>
        <dbReference type="ARBA" id="ARBA00022793"/>
    </source>
</evidence>
<keyword evidence="1 10" id="KW-0949">S-adenosyl-L-methionine</keyword>
<evidence type="ECO:0000256" key="6">
    <source>
        <dbReference type="ARBA" id="ARBA00023145"/>
    </source>
</evidence>
<comment type="pathway">
    <text evidence="10">Amine and polyamine biosynthesis; S-adenosylmethioninamine biosynthesis; S-adenosylmethioninamine from S-adenosyl-L-methionine: step 1/1.</text>
</comment>
<reference evidence="11 12" key="1">
    <citation type="submission" date="2024-05" db="EMBL/GenBank/DDBJ databases">
        <title>Sphingomonas sp. HF-S3 16S ribosomal RNA gene Genome sequencing and assembly.</title>
        <authorList>
            <person name="Lee H."/>
        </authorList>
    </citation>
    <scope>NUCLEOTIDE SEQUENCE [LARGE SCALE GENOMIC DNA]</scope>
    <source>
        <strain evidence="11 12">HF-S3</strain>
    </source>
</reference>
<evidence type="ECO:0000256" key="5">
    <source>
        <dbReference type="ARBA" id="ARBA00023115"/>
    </source>
</evidence>
<dbReference type="Gene3D" id="3.30.360.110">
    <property type="entry name" value="S-adenosylmethionine decarboxylase domain"/>
    <property type="match status" value="1"/>
</dbReference>
<dbReference type="NCBIfam" id="TIGR03330">
    <property type="entry name" value="SAM_DCase_Bsu"/>
    <property type="match status" value="1"/>
</dbReference>
<dbReference type="InterPro" id="IPR042284">
    <property type="entry name" value="AdoMetDC_N"/>
</dbReference>
<feature type="chain" id="PRO_5044940841" description="S-adenosylmethionine decarboxylase beta chain" evidence="10">
    <location>
        <begin position="1"/>
        <end position="65"/>
    </location>
</feature>
<keyword evidence="2 10" id="KW-0210">Decarboxylase</keyword>
<gene>
    <name evidence="11" type="primary">speD</name>
    <name evidence="10" type="synonym">speH</name>
    <name evidence="11" type="ORF">TPR58_21025</name>
</gene>
<comment type="similarity">
    <text evidence="10">Belongs to the prokaryotic AdoMetDC family. Type 1 subfamily.</text>
</comment>
<feature type="active site" description="Schiff-base intermediate with substrate; via pyruvic acid" evidence="10">
    <location>
        <position position="66"/>
    </location>
</feature>
<evidence type="ECO:0000256" key="1">
    <source>
        <dbReference type="ARBA" id="ARBA00022691"/>
    </source>
</evidence>
<dbReference type="HAMAP" id="MF_00464">
    <property type="entry name" value="AdoMetDC_1"/>
    <property type="match status" value="1"/>
</dbReference>
<dbReference type="EMBL" id="JBDIZK010000016">
    <property type="protein sequence ID" value="MEN3749670.1"/>
    <property type="molecule type" value="Genomic_DNA"/>
</dbReference>
<dbReference type="PANTHER" id="PTHR33866">
    <property type="entry name" value="S-ADENOSYLMETHIONINE DECARBOXYLASE PROENZYME"/>
    <property type="match status" value="1"/>
</dbReference>
<comment type="caution">
    <text evidence="11">The sequence shown here is derived from an EMBL/GenBank/DDBJ whole genome shotgun (WGS) entry which is preliminary data.</text>
</comment>